<evidence type="ECO:0000259" key="4">
    <source>
        <dbReference type="PROSITE" id="PS50983"/>
    </source>
</evidence>
<dbReference type="Pfam" id="PF01497">
    <property type="entry name" value="Peripla_BP_2"/>
    <property type="match status" value="1"/>
</dbReference>
<feature type="chain" id="PRO_5038372578" evidence="3">
    <location>
        <begin position="24"/>
        <end position="305"/>
    </location>
</feature>
<dbReference type="PANTHER" id="PTHR30535:SF34">
    <property type="entry name" value="MOLYBDATE-BINDING PROTEIN MOLA"/>
    <property type="match status" value="1"/>
</dbReference>
<keyword evidence="2 3" id="KW-0732">Signal</keyword>
<dbReference type="InterPro" id="IPR002491">
    <property type="entry name" value="ABC_transptr_periplasmic_BD"/>
</dbReference>
<dbReference type="PROSITE" id="PS50983">
    <property type="entry name" value="FE_B12_PBP"/>
    <property type="match status" value="1"/>
</dbReference>
<comment type="similarity">
    <text evidence="1">Belongs to the bacterial solute-binding protein 8 family.</text>
</comment>
<evidence type="ECO:0000256" key="2">
    <source>
        <dbReference type="ARBA" id="ARBA00022729"/>
    </source>
</evidence>
<feature type="domain" description="Fe/B12 periplasmic-binding" evidence="4">
    <location>
        <begin position="44"/>
        <end position="305"/>
    </location>
</feature>
<accession>A0A9D0YTU3</accession>
<dbReference type="PANTHER" id="PTHR30535">
    <property type="entry name" value="VITAMIN B12-BINDING PROTEIN"/>
    <property type="match status" value="1"/>
</dbReference>
<gene>
    <name evidence="5" type="ORF">IAA66_00300</name>
</gene>
<dbReference type="EMBL" id="DVFI01000003">
    <property type="protein sequence ID" value="HIQ62012.1"/>
    <property type="molecule type" value="Genomic_DNA"/>
</dbReference>
<dbReference type="InterPro" id="IPR050902">
    <property type="entry name" value="ABC_Transporter_SBP"/>
</dbReference>
<protein>
    <submittedName>
        <fullName evidence="5">ABC transporter substrate-binding protein</fullName>
    </submittedName>
</protein>
<reference evidence="5" key="1">
    <citation type="submission" date="2020-10" db="EMBL/GenBank/DDBJ databases">
        <authorList>
            <person name="Gilroy R."/>
        </authorList>
    </citation>
    <scope>NUCLEOTIDE SEQUENCE</scope>
    <source>
        <strain evidence="5">ChiHile30-977</strain>
    </source>
</reference>
<evidence type="ECO:0000313" key="5">
    <source>
        <dbReference type="EMBL" id="HIQ62012.1"/>
    </source>
</evidence>
<evidence type="ECO:0000256" key="1">
    <source>
        <dbReference type="ARBA" id="ARBA00008814"/>
    </source>
</evidence>
<feature type="signal peptide" evidence="3">
    <location>
        <begin position="1"/>
        <end position="23"/>
    </location>
</feature>
<evidence type="ECO:0000313" key="6">
    <source>
        <dbReference type="Proteomes" id="UP000886819"/>
    </source>
</evidence>
<reference evidence="5" key="2">
    <citation type="journal article" date="2021" name="PeerJ">
        <title>Extensive microbial diversity within the chicken gut microbiome revealed by metagenomics and culture.</title>
        <authorList>
            <person name="Gilroy R."/>
            <person name="Ravi A."/>
            <person name="Getino M."/>
            <person name="Pursley I."/>
            <person name="Horton D.L."/>
            <person name="Alikhan N.F."/>
            <person name="Baker D."/>
            <person name="Gharbi K."/>
            <person name="Hall N."/>
            <person name="Watson M."/>
            <person name="Adriaenssens E.M."/>
            <person name="Foster-Nyarko E."/>
            <person name="Jarju S."/>
            <person name="Secka A."/>
            <person name="Antonio M."/>
            <person name="Oren A."/>
            <person name="Chaudhuri R.R."/>
            <person name="La Ragione R."/>
            <person name="Hildebrand F."/>
            <person name="Pallen M.J."/>
        </authorList>
    </citation>
    <scope>NUCLEOTIDE SEQUENCE</scope>
    <source>
        <strain evidence="5">ChiHile30-977</strain>
    </source>
</reference>
<comment type="caution">
    <text evidence="5">The sequence shown here is derived from an EMBL/GenBank/DDBJ whole genome shotgun (WGS) entry which is preliminary data.</text>
</comment>
<name>A0A9D0YTU3_9FIRM</name>
<dbReference type="SUPFAM" id="SSF53807">
    <property type="entry name" value="Helical backbone' metal receptor"/>
    <property type="match status" value="1"/>
</dbReference>
<sequence length="305" mass="33316">MFKRIVILLLCLLTAFGTASSLAEGVRVTDMCGREVTLDAPATRVVALDPSACDILCALDCEDLLVGRGKGIINPESISDVPDVPFPKEDAEIEEILALEPQVVFLNYMEQSREQWVKLLEENGVKVVVTESTDIQDVEGVYCAIELVGALVGREAEAQAVVDDMQATFAQIAADSENTGKTVFFELPMMYLYSGIVTTAGTGTCIDEIAEMCGLTNAFADVEGYVPVDEEQVLERDPDYIVNLFGLPYDDDWIMDREGWSDLKAVVNGNVLDADYDMFWTAGPSLKDAALSVFHFVHGVETGEE</sequence>
<dbReference type="NCBIfam" id="NF038402">
    <property type="entry name" value="TroA_like"/>
    <property type="match status" value="1"/>
</dbReference>
<organism evidence="5 6">
    <name type="scientific">Candidatus Avichristensenella intestinipullorum</name>
    <dbReference type="NCBI Taxonomy" id="2840693"/>
    <lineage>
        <taxon>Bacteria</taxon>
        <taxon>Bacillati</taxon>
        <taxon>Bacillota</taxon>
        <taxon>Clostridia</taxon>
        <taxon>Candidatus Avichristensenella</taxon>
    </lineage>
</organism>
<proteinExistence type="inferred from homology"/>
<dbReference type="InterPro" id="IPR054828">
    <property type="entry name" value="Vit_B12_bind_prot"/>
</dbReference>
<dbReference type="Gene3D" id="3.40.50.1980">
    <property type="entry name" value="Nitrogenase molybdenum iron protein domain"/>
    <property type="match status" value="2"/>
</dbReference>
<dbReference type="Proteomes" id="UP000886819">
    <property type="component" value="Unassembled WGS sequence"/>
</dbReference>
<evidence type="ECO:0000256" key="3">
    <source>
        <dbReference type="SAM" id="SignalP"/>
    </source>
</evidence>
<dbReference type="AlphaFoldDB" id="A0A9D0YTU3"/>